<dbReference type="PANTHER" id="PTHR42711:SF5">
    <property type="entry name" value="ABC TRANSPORTER ATP-BINDING PROTEIN NATA"/>
    <property type="match status" value="1"/>
</dbReference>
<dbReference type="GO" id="GO:0016887">
    <property type="term" value="F:ATP hydrolysis activity"/>
    <property type="evidence" value="ECO:0007669"/>
    <property type="project" value="InterPro"/>
</dbReference>
<keyword evidence="5 8" id="KW-0067">ATP-binding</keyword>
<evidence type="ECO:0000259" key="7">
    <source>
        <dbReference type="PROSITE" id="PS50893"/>
    </source>
</evidence>
<dbReference type="InterPro" id="IPR003439">
    <property type="entry name" value="ABC_transporter-like_ATP-bd"/>
</dbReference>
<dbReference type="Pfam" id="PF00005">
    <property type="entry name" value="ABC_tran"/>
    <property type="match status" value="1"/>
</dbReference>
<evidence type="ECO:0000256" key="4">
    <source>
        <dbReference type="ARBA" id="ARBA00022741"/>
    </source>
</evidence>
<gene>
    <name evidence="8" type="ORF">DSM100238_1723</name>
</gene>
<dbReference type="AlphaFoldDB" id="A0A6A2VGB7"/>
<comment type="subcellular location">
    <subcellularLocation>
        <location evidence="1">Cell membrane</location>
        <topology evidence="1">Peripheral membrane protein</topology>
    </subcellularLocation>
</comment>
<evidence type="ECO:0000256" key="6">
    <source>
        <dbReference type="ARBA" id="ARBA00023251"/>
    </source>
</evidence>
<feature type="domain" description="ABC transporter" evidence="7">
    <location>
        <begin position="3"/>
        <end position="234"/>
    </location>
</feature>
<dbReference type="InterPro" id="IPR050763">
    <property type="entry name" value="ABC_transporter_ATP-binding"/>
</dbReference>
<reference evidence="8 9" key="1">
    <citation type="submission" date="2019-09" db="EMBL/GenBank/DDBJ databases">
        <title>Characterization of the phylogenetic diversity of two novel species belonging to the genus Bifidobacterium: Bifidobacterium cebidarum sp. nov. and Bifidobacterium leontopitheci sp. nov.</title>
        <authorList>
            <person name="Lugli G.A."/>
            <person name="Duranti S."/>
            <person name="Milani C."/>
            <person name="Turroni F."/>
            <person name="Ventura M."/>
        </authorList>
    </citation>
    <scope>NUCLEOTIDE SEQUENCE [LARGE SCALE GENOMIC DNA]</scope>
    <source>
        <strain evidence="8 9">DSM 100238</strain>
    </source>
</reference>
<protein>
    <submittedName>
        <fullName evidence="8">ABC transporter ATP-binding protein</fullName>
    </submittedName>
</protein>
<evidence type="ECO:0000256" key="2">
    <source>
        <dbReference type="ARBA" id="ARBA00005417"/>
    </source>
</evidence>
<dbReference type="InterPro" id="IPR017871">
    <property type="entry name" value="ABC_transporter-like_CS"/>
</dbReference>
<dbReference type="Proteomes" id="UP000440041">
    <property type="component" value="Unassembled WGS sequence"/>
</dbReference>
<evidence type="ECO:0000256" key="3">
    <source>
        <dbReference type="ARBA" id="ARBA00022448"/>
    </source>
</evidence>
<dbReference type="OrthoDB" id="9804819at2"/>
<dbReference type="EMBL" id="WBSO01000018">
    <property type="protein sequence ID" value="KAB8293702.1"/>
    <property type="molecule type" value="Genomic_DNA"/>
</dbReference>
<dbReference type="Gene3D" id="3.40.50.300">
    <property type="entry name" value="P-loop containing nucleotide triphosphate hydrolases"/>
    <property type="match status" value="1"/>
</dbReference>
<evidence type="ECO:0000256" key="5">
    <source>
        <dbReference type="ARBA" id="ARBA00022840"/>
    </source>
</evidence>
<dbReference type="PROSITE" id="PS50893">
    <property type="entry name" value="ABC_TRANSPORTER_2"/>
    <property type="match status" value="1"/>
</dbReference>
<proteinExistence type="inferred from homology"/>
<keyword evidence="3" id="KW-0813">Transport</keyword>
<dbReference type="InterPro" id="IPR027417">
    <property type="entry name" value="P-loop_NTPase"/>
</dbReference>
<dbReference type="PROSITE" id="PS00211">
    <property type="entry name" value="ABC_TRANSPORTER_1"/>
    <property type="match status" value="1"/>
</dbReference>
<dbReference type="GO" id="GO:0005886">
    <property type="term" value="C:plasma membrane"/>
    <property type="evidence" value="ECO:0007669"/>
    <property type="project" value="UniProtKB-SubCell"/>
</dbReference>
<dbReference type="InterPro" id="IPR003593">
    <property type="entry name" value="AAA+_ATPase"/>
</dbReference>
<organism evidence="8 9">
    <name type="scientific">Bifidobacterium apri</name>
    <dbReference type="NCBI Taxonomy" id="1769423"/>
    <lineage>
        <taxon>Bacteria</taxon>
        <taxon>Bacillati</taxon>
        <taxon>Actinomycetota</taxon>
        <taxon>Actinomycetes</taxon>
        <taxon>Bifidobacteriales</taxon>
        <taxon>Bifidobacteriaceae</taxon>
        <taxon>Bifidobacterium</taxon>
    </lineage>
</organism>
<dbReference type="GO" id="GO:0046677">
    <property type="term" value="P:response to antibiotic"/>
    <property type="evidence" value="ECO:0007669"/>
    <property type="project" value="UniProtKB-KW"/>
</dbReference>
<comment type="similarity">
    <text evidence="2">Belongs to the ABC transporter superfamily.</text>
</comment>
<accession>A0A6A2VGB7</accession>
<keyword evidence="6" id="KW-0046">Antibiotic resistance</keyword>
<dbReference type="RefSeq" id="WP_152356242.1">
    <property type="nucleotide sequence ID" value="NZ_JBHLXF010000007.1"/>
</dbReference>
<evidence type="ECO:0000313" key="8">
    <source>
        <dbReference type="EMBL" id="KAB8293702.1"/>
    </source>
</evidence>
<comment type="caution">
    <text evidence="8">The sequence shown here is derived from an EMBL/GenBank/DDBJ whole genome shotgun (WGS) entry which is preliminary data.</text>
</comment>
<dbReference type="SUPFAM" id="SSF52540">
    <property type="entry name" value="P-loop containing nucleoside triphosphate hydrolases"/>
    <property type="match status" value="1"/>
</dbReference>
<keyword evidence="4" id="KW-0547">Nucleotide-binding</keyword>
<dbReference type="GO" id="GO:0005524">
    <property type="term" value="F:ATP binding"/>
    <property type="evidence" value="ECO:0007669"/>
    <property type="project" value="UniProtKB-KW"/>
</dbReference>
<dbReference type="SMART" id="SM00382">
    <property type="entry name" value="AAA"/>
    <property type="match status" value="1"/>
</dbReference>
<keyword evidence="9" id="KW-1185">Reference proteome</keyword>
<sequence>MSLELLDVEFRYSHHGPMILNGLSLEFTAPATALLGRNGAGKSTILSLLSTTQHPNSGSIRLDGAPVDHASIRDYRKKVAWLPQNIQAIPGFTTRESVIYAGWLGGLSTAQANSDVDSVLEQVGLSQQSAERATGLSGGQLRRLGIAQALIRDVSWLLLDEPFAGLDPVERLSLQRLLQRLAQHVHMIVSTHQTGDLMDLFDTIVVIDHGDAIWWGTPEEFFSLVPKEKAQAQGTDIGTAAFASLVDRK</sequence>
<evidence type="ECO:0000256" key="1">
    <source>
        <dbReference type="ARBA" id="ARBA00004202"/>
    </source>
</evidence>
<dbReference type="PANTHER" id="PTHR42711">
    <property type="entry name" value="ABC TRANSPORTER ATP-BINDING PROTEIN"/>
    <property type="match status" value="1"/>
</dbReference>
<evidence type="ECO:0000313" key="9">
    <source>
        <dbReference type="Proteomes" id="UP000440041"/>
    </source>
</evidence>
<name>A0A6A2VGB7_9BIFI</name>